<reference evidence="2 3" key="1">
    <citation type="submission" date="2024-02" db="EMBL/GenBank/DDBJ databases">
        <title>complete genome of Flavobacterium ginsenosidimutans Str. YTB16.</title>
        <authorList>
            <person name="Wang Q."/>
        </authorList>
    </citation>
    <scope>NUCLEOTIDE SEQUENCE [LARGE SCALE GENOMIC DNA]</scope>
    <source>
        <strain evidence="2 3">YTB16</strain>
    </source>
</reference>
<name>A0ABZ2QCJ1_9FLAO</name>
<dbReference type="Pfam" id="PF21722">
    <property type="entry name" value="Gly_rich_2"/>
    <property type="match status" value="1"/>
</dbReference>
<evidence type="ECO:0000259" key="1">
    <source>
        <dbReference type="Pfam" id="PF21722"/>
    </source>
</evidence>
<evidence type="ECO:0000313" key="2">
    <source>
        <dbReference type="EMBL" id="WXK52157.1"/>
    </source>
</evidence>
<dbReference type="EMBL" id="CP147988">
    <property type="protein sequence ID" value="WXK52157.1"/>
    <property type="molecule type" value="Genomic_DNA"/>
</dbReference>
<sequence>MKKDLLTTLNFFSISTLRTYIGKTLNSSWKFKFLLILFFSIFYTTSNAQIAHPLTASGSLPLPAGMDVVTVEAWGAGGAGGGANVTPLVGRSGGGGGGGSYARGTITTTGLSSLDVVVAPATSGGSGNGVSGGPSYITGFTGVFNAPGGSGGNGNTTTTSTPTGGAGGTGAIGNLATAAGANGTNGNSAALSLLLTSGAGGNGANFGSGGGAGGVAQSTVILTDLAGTSGAASGGGGGGAVSANVSQIGGSGARGSVNVTYTCKTYSITSLSATNVCTAIGTSSQVQLTSTAAGLPVGTYTVSYHRSSPSANNLTATMVVTTAGSGSFTATGFTNTGNSTIVVNTLTSVDCTSSIGMSTQIAISAQPTITLSATTAVCASTSAQSTTLPYSAVTNAPTNYSITWNASPANSFAAVTNATLPSSPINIAIPAGTAAGTYTGSLTVSNVACVSTVNNFTVVVNPLPTITLGATTAVCTSASAQSTTLPYSATTNSPTTYSITWNASPTNTFAAVTNAALPSSPINIPIPAGTVAGTYTGSLTVRNANGCVSAVNNFTVTVNPLPTITLGTAAVCFNASAQTANLSYSATTNTPTTYSITWNASPANSFVAVTNATLTSSPISIAVPAATPVGTYTGSLTVRNANGCVSATNSFTVTVNALPTITLGTTGAVCSSTSAQTTNLTYSATTNSPTTYSIVWNASPTNSFAAVTDVALPASPISISVPANTAAGTYTGTLTVKNANGCVSAGNSFTVTVNPLPTITLGTAGAVCFNSSAQTTNLTYSATTNTPTTYSITWNASPTNTFAAVTNAALTASPISIAVPAGTAAGTYTGNLTVRNANGCVSTVNNFTVTVNPPPTITLGTAGAVCLSTSAQTTNLTYSATTNSPTTYSIVWNASPTNSFAAVTDVALPASPISISVPANTAAGTYTGTLTVKNANGCVSAGNSFTVTVNPLPTITLGTAGAVCFNSSAQTTNLTYSATTNSPTTYSITWNASPTNTFAAVTNATLTASPISIAVPAGTAAGTYSGNLTVRNANGCVSTINNFTVTVNPPPTITLGTAGAVCLSTSAQTTNLTYSATTNSPTTYSIVWNASPTNSFAAVTDATLTASPISISVPANTASGTYTGTLTVKNASGCVSAGNSFTVTVNPLPTITLGAAGAVCQNASAQTTNLTYSATTNSPTSYSITWNASPTNSFVAVTDAALTASPISIAVPAGTAAGTYTGTLTVKNANVCVSTVNNFTVTVNPLPTITLGTAGAVCQNASAQTTNLSYSATTNSPTTYSITWNASPTNSFAAVTNAVLSASPISIAVPAGTTAGTYTGNLTVRNANGCVSAVNTFTIVVNPLPTITTSGALTVSCQSTSAQTTSLVYSATTGSPNSYSIDWATIADQGATTFAFTSGAGSINNINIPANTPAGTYSGVMTISTVNGCLATQAVSLTINAVPTITTSGTFTPVCQSSSAQTTSLAYTATTNSPISYSIDWIALTDQGTTPFVFSSGSGNIVNVNVPANTPAGTYNGVMTIVTANGCPANQAVSLTVNAVSAAPTASATQQPSCQNNFGIITVTSPASGTGYSYSIDGVDFSNTSGIFTGLAAGSYTVKVKNNASGCESPSTPIVINPLISKVWNGNVDASWGNAANWTPAGVPLASDCVEIPDVATNPIISGTDGTFFANRITIENNGYLVVESTNTLTVTNEVNVVGNGVFIFENNSSLVQISDAVNTGNITYRRNTKPVRRYDLTYWSSPITRVPAFTLHDLSPNTLYDKFYKYDPVARWIINYNGTQEMVKGNGYNVRAPQIYDINSTQIYTAEFVGVPNNGTISGPAAVAEKSNLFGNPYPSAIYADQFIHDNAANIYGTLYFWTHNTPPSASPGSNVYSYSNDDFAIYNLSGETTVGGLTGVGATTPGNQEAPSGYIAAGQGFFAKARTNQSVVFTNSMRVPGRNTQFYKSSAVTAIERHRVWLNMTNTQGAFKQLLIGYAAGATNSWDNNFDALSMDANPYLDFYSINEGKKLVIQGRALPFVVTDTVTLGYRSAIQGDFTIAIHNSDDNLSTQDIYLEDKTANIIHNLRSGGYTFSTTTGVFPDRFMLRYINPEIVLGNDDFEGSDNRIIVSVRDKNIKLQSTLDQENLQETAIYDAGGKLLYQKKGINNREWTITNFQSGPQVLLLKITTEDGKTVSKKIIFQ</sequence>
<feature type="domain" description="Glycine-rich" evidence="1">
    <location>
        <begin position="61"/>
        <end position="261"/>
    </location>
</feature>
<evidence type="ECO:0000313" key="3">
    <source>
        <dbReference type="Proteomes" id="UP001447857"/>
    </source>
</evidence>
<dbReference type="RefSeq" id="WP_338841768.1">
    <property type="nucleotide sequence ID" value="NZ_CP147988.1"/>
</dbReference>
<keyword evidence="3" id="KW-1185">Reference proteome</keyword>
<dbReference type="InterPro" id="IPR049304">
    <property type="entry name" value="Gly_rich_dom"/>
</dbReference>
<proteinExistence type="predicted"/>
<organism evidence="2 3">
    <name type="scientific">Flavobacterium ginsenosidimutans</name>
    <dbReference type="NCBI Taxonomy" id="687844"/>
    <lineage>
        <taxon>Bacteria</taxon>
        <taxon>Pseudomonadati</taxon>
        <taxon>Bacteroidota</taxon>
        <taxon>Flavobacteriia</taxon>
        <taxon>Flavobacteriales</taxon>
        <taxon>Flavobacteriaceae</taxon>
        <taxon>Flavobacterium</taxon>
    </lineage>
</organism>
<gene>
    <name evidence="2" type="ORF">V6624_10995</name>
</gene>
<dbReference type="Proteomes" id="UP001447857">
    <property type="component" value="Chromosome"/>
</dbReference>
<accession>A0ABZ2QCJ1</accession>
<protein>
    <submittedName>
        <fullName evidence="2">T9SS sorting signal type C domain-containing protein</fullName>
    </submittedName>
</protein>
<dbReference type="NCBIfam" id="NF033708">
    <property type="entry name" value="T9SS_Cterm_ChiA"/>
    <property type="match status" value="1"/>
</dbReference>